<gene>
    <name evidence="5" type="ORF">AKJ09_07631</name>
</gene>
<dbReference type="EMBL" id="CP012333">
    <property type="protein sequence ID" value="AKV00968.1"/>
    <property type="molecule type" value="Genomic_DNA"/>
</dbReference>
<dbReference type="RefSeq" id="WP_146652155.1">
    <property type="nucleotide sequence ID" value="NZ_CP012333.1"/>
</dbReference>
<keyword evidence="2" id="KW-0677">Repeat</keyword>
<name>A0A0K1Q5F8_9BACT</name>
<accession>A0A0K1Q5F8</accession>
<evidence type="ECO:0000256" key="1">
    <source>
        <dbReference type="ARBA" id="ARBA00022729"/>
    </source>
</evidence>
<keyword evidence="6" id="KW-1185">Reference proteome</keyword>
<sequence length="420" mass="42805">MNFRGLSVAAIGVIALIVGTQGCGTAAGTTAETAEARICTPNANVFCRCDNRAKGTKRCNEDGTAFAECTTGGGQCKEDTTDPNAGAPVDTDGNIIEGKDAGETGPAIDTCPGQPTAVGTTEVVIQGDTSDAKDDTKGDGACNAGAGGPDHIYHLQPTGSGPLSVKVEAEAPFNPTIYLRTDCTDESAASQVRCGPPSKAGATVSFTLNVASGKDYYLVVDGASGSQGKYKLTLKLTTGTFCGDGRVDSGEACDDGNHDDNDGCSPDCQKPNGNPPSGNGCPGHPVDVWSGKTVTGTGSNKGYGNQWKQTGNDCTVSSPGFNVGQEHVYEVTAHAAGTMLVTVTPATSINLMLVARKICTDPNSQPANTSSVSWCSNDGVAGEGEQLKFPVTNGEKVYVAVDGAGTVNNSGDYTLSFKVQ</sequence>
<evidence type="ECO:0000256" key="2">
    <source>
        <dbReference type="ARBA" id="ARBA00022737"/>
    </source>
</evidence>
<dbReference type="NCBIfam" id="TIGR02232">
    <property type="entry name" value="myxo_disulf_rpt"/>
    <property type="match status" value="1"/>
</dbReference>
<dbReference type="Pfam" id="PF13948">
    <property type="entry name" value="DUF4215"/>
    <property type="match status" value="1"/>
</dbReference>
<keyword evidence="1" id="KW-0732">Signal</keyword>
<dbReference type="KEGG" id="llu:AKJ09_07631"/>
<dbReference type="OrthoDB" id="5519157at2"/>
<dbReference type="STRING" id="1391654.AKJ09_07631"/>
<reference evidence="5 6" key="1">
    <citation type="submission" date="2015-08" db="EMBL/GenBank/DDBJ databases">
        <authorList>
            <person name="Babu N.S."/>
            <person name="Beckwith C.J."/>
            <person name="Beseler K.G."/>
            <person name="Brison A."/>
            <person name="Carone J.V."/>
            <person name="Caskin T.P."/>
            <person name="Diamond M."/>
            <person name="Durham M.E."/>
            <person name="Foxe J.M."/>
            <person name="Go M."/>
            <person name="Henderson B.A."/>
            <person name="Jones I.B."/>
            <person name="McGettigan J.A."/>
            <person name="Micheletti S.J."/>
            <person name="Nasrallah M.E."/>
            <person name="Ortiz D."/>
            <person name="Piller C.R."/>
            <person name="Privatt S.R."/>
            <person name="Schneider S.L."/>
            <person name="Sharp S."/>
            <person name="Smith T.C."/>
            <person name="Stanton J.D."/>
            <person name="Ullery H.E."/>
            <person name="Wilson R.J."/>
            <person name="Serrano M.G."/>
            <person name="Buck G."/>
            <person name="Lee V."/>
            <person name="Wang Y."/>
            <person name="Carvalho R."/>
            <person name="Voegtly L."/>
            <person name="Shi R."/>
            <person name="Duckworth R."/>
            <person name="Johnson A."/>
            <person name="Loviza R."/>
            <person name="Walstead R."/>
            <person name="Shah Z."/>
            <person name="Kiflezghi M."/>
            <person name="Wade K."/>
            <person name="Ball S.L."/>
            <person name="Bradley K.W."/>
            <person name="Asai D.J."/>
            <person name="Bowman C.A."/>
            <person name="Russell D.A."/>
            <person name="Pope W.H."/>
            <person name="Jacobs-Sera D."/>
            <person name="Hendrix R.W."/>
            <person name="Hatfull G.F."/>
        </authorList>
    </citation>
    <scope>NUCLEOTIDE SEQUENCE [LARGE SCALE GENOMIC DNA]</scope>
    <source>
        <strain evidence="5 6">DSM 27648</strain>
    </source>
</reference>
<dbReference type="Gene3D" id="2.60.120.380">
    <property type="match status" value="1"/>
</dbReference>
<dbReference type="PROSITE" id="PS51257">
    <property type="entry name" value="PROKAR_LIPOPROTEIN"/>
    <property type="match status" value="1"/>
</dbReference>
<feature type="region of interest" description="Disordered" evidence="4">
    <location>
        <begin position="77"/>
        <end position="117"/>
    </location>
</feature>
<evidence type="ECO:0000256" key="4">
    <source>
        <dbReference type="SAM" id="MobiDB-lite"/>
    </source>
</evidence>
<evidence type="ECO:0000256" key="3">
    <source>
        <dbReference type="ARBA" id="ARBA00023157"/>
    </source>
</evidence>
<protein>
    <submittedName>
        <fullName evidence="5">Multiple EGF-like-domain protein 3</fullName>
    </submittedName>
</protein>
<proteinExistence type="predicted"/>
<feature type="region of interest" description="Disordered" evidence="4">
    <location>
        <begin position="267"/>
        <end position="287"/>
    </location>
</feature>
<evidence type="ECO:0000313" key="5">
    <source>
        <dbReference type="EMBL" id="AKV00968.1"/>
    </source>
</evidence>
<evidence type="ECO:0000313" key="6">
    <source>
        <dbReference type="Proteomes" id="UP000064967"/>
    </source>
</evidence>
<dbReference type="InterPro" id="IPR011936">
    <property type="entry name" value="Myxo_disulph_rpt"/>
</dbReference>
<dbReference type="Proteomes" id="UP000064967">
    <property type="component" value="Chromosome"/>
</dbReference>
<organism evidence="5 6">
    <name type="scientific">Labilithrix luteola</name>
    <dbReference type="NCBI Taxonomy" id="1391654"/>
    <lineage>
        <taxon>Bacteria</taxon>
        <taxon>Pseudomonadati</taxon>
        <taxon>Myxococcota</taxon>
        <taxon>Polyangia</taxon>
        <taxon>Polyangiales</taxon>
        <taxon>Labilitrichaceae</taxon>
        <taxon>Labilithrix</taxon>
    </lineage>
</organism>
<dbReference type="AlphaFoldDB" id="A0A0K1Q5F8"/>
<feature type="compositionally biased region" description="Low complexity" evidence="4">
    <location>
        <begin position="271"/>
        <end position="283"/>
    </location>
</feature>
<keyword evidence="3" id="KW-1015">Disulfide bond</keyword>